<dbReference type="RefSeq" id="XP_022151085.1">
    <property type="nucleotide sequence ID" value="XM_022295393.1"/>
</dbReference>
<evidence type="ECO:0000313" key="1">
    <source>
        <dbReference type="Proteomes" id="UP000504603"/>
    </source>
</evidence>
<gene>
    <name evidence="2" type="primary">LOC111019109</name>
</gene>
<sequence length="177" mass="20348">MIMKTKKKKDGLGVTNPIAINYKLEDSPGFKGNSHSLSVTFDRQSYKRFKSPRILWKHSQDHVPKTREIVRQTRESTVASLVKHQELATGWSIVDFTAHSDGRKVRGKCGRAARVQFYIVAWISSDDSLTNNGCFCFSLFPNSPSPTCKSSCRKHIKFCFFLFLFRTFDLSHQFLFD</sequence>
<dbReference type="AlphaFoldDB" id="A0A6J1DA89"/>
<protein>
    <submittedName>
        <fullName evidence="2">Uncharacterized protein LOC111019109</fullName>
    </submittedName>
</protein>
<reference evidence="2" key="1">
    <citation type="submission" date="2025-08" db="UniProtKB">
        <authorList>
            <consortium name="RefSeq"/>
        </authorList>
    </citation>
    <scope>IDENTIFICATION</scope>
    <source>
        <strain evidence="2">OHB3-1</strain>
    </source>
</reference>
<keyword evidence="1" id="KW-1185">Reference proteome</keyword>
<organism evidence="1 2">
    <name type="scientific">Momordica charantia</name>
    <name type="common">Bitter gourd</name>
    <name type="synonym">Balsam pear</name>
    <dbReference type="NCBI Taxonomy" id="3673"/>
    <lineage>
        <taxon>Eukaryota</taxon>
        <taxon>Viridiplantae</taxon>
        <taxon>Streptophyta</taxon>
        <taxon>Embryophyta</taxon>
        <taxon>Tracheophyta</taxon>
        <taxon>Spermatophyta</taxon>
        <taxon>Magnoliopsida</taxon>
        <taxon>eudicotyledons</taxon>
        <taxon>Gunneridae</taxon>
        <taxon>Pentapetalae</taxon>
        <taxon>rosids</taxon>
        <taxon>fabids</taxon>
        <taxon>Cucurbitales</taxon>
        <taxon>Cucurbitaceae</taxon>
        <taxon>Momordiceae</taxon>
        <taxon>Momordica</taxon>
    </lineage>
</organism>
<dbReference type="GeneID" id="111019109"/>
<name>A0A6J1DA89_MOMCH</name>
<accession>A0A6J1DA89</accession>
<dbReference type="KEGG" id="mcha:111019109"/>
<evidence type="ECO:0000313" key="2">
    <source>
        <dbReference type="RefSeq" id="XP_022151085.1"/>
    </source>
</evidence>
<proteinExistence type="predicted"/>
<dbReference type="Proteomes" id="UP000504603">
    <property type="component" value="Unplaced"/>
</dbReference>